<feature type="domain" description="O-acyltransferase WSD1 C-terminal" evidence="12">
    <location>
        <begin position="313"/>
        <end position="458"/>
    </location>
</feature>
<evidence type="ECO:0000259" key="11">
    <source>
        <dbReference type="Pfam" id="PF03007"/>
    </source>
</evidence>
<dbReference type="GO" id="GO:0047196">
    <property type="term" value="F:long-chain-alcohol O-fatty-acyltransferase activity"/>
    <property type="evidence" value="ECO:0007669"/>
    <property type="project" value="UniProtKB-EC"/>
</dbReference>
<dbReference type="eggNOG" id="ENOG502QSH5">
    <property type="taxonomic scope" value="Eukaryota"/>
</dbReference>
<comment type="subcellular location">
    <subcellularLocation>
        <location evidence="1">Cell membrane</location>
        <topology evidence="1">Single-pass membrane protein</topology>
    </subcellularLocation>
    <subcellularLocation>
        <location evidence="2">Endoplasmic reticulum membrane</location>
    </subcellularLocation>
</comment>
<evidence type="ECO:0000256" key="9">
    <source>
        <dbReference type="ARBA" id="ARBA00047604"/>
    </source>
</evidence>
<keyword evidence="6" id="KW-0256">Endoplasmic reticulum</keyword>
<evidence type="ECO:0000256" key="5">
    <source>
        <dbReference type="ARBA" id="ARBA00022679"/>
    </source>
</evidence>
<dbReference type="InterPro" id="IPR009721">
    <property type="entry name" value="O-acyltransferase_WSD1_C"/>
</dbReference>
<comment type="catalytic activity">
    <reaction evidence="10">
        <text>an acyl-CoA + a 1,2-diacyl-sn-glycerol = a triacyl-sn-glycerol + CoA</text>
        <dbReference type="Rhea" id="RHEA:10868"/>
        <dbReference type="ChEBI" id="CHEBI:17815"/>
        <dbReference type="ChEBI" id="CHEBI:57287"/>
        <dbReference type="ChEBI" id="CHEBI:58342"/>
        <dbReference type="ChEBI" id="CHEBI:64615"/>
        <dbReference type="EC" id="2.3.1.20"/>
    </reaction>
</comment>
<evidence type="ECO:0000259" key="12">
    <source>
        <dbReference type="Pfam" id="PF06974"/>
    </source>
</evidence>
<comment type="catalytic activity">
    <reaction evidence="9">
        <text>a long chain fatty alcohol + a fatty acyl-CoA = a long-chain alcohol wax ester + CoA</text>
        <dbReference type="Rhea" id="RHEA:38443"/>
        <dbReference type="ChEBI" id="CHEBI:17135"/>
        <dbReference type="ChEBI" id="CHEBI:57287"/>
        <dbReference type="ChEBI" id="CHEBI:77636"/>
        <dbReference type="ChEBI" id="CHEBI:235323"/>
        <dbReference type="EC" id="2.3.1.75"/>
    </reaction>
</comment>
<dbReference type="GO" id="GO:0019432">
    <property type="term" value="P:triglyceride biosynthetic process"/>
    <property type="evidence" value="ECO:0007669"/>
    <property type="project" value="UniProtKB-UniPathway"/>
</dbReference>
<evidence type="ECO:0000256" key="4">
    <source>
        <dbReference type="ARBA" id="ARBA00005189"/>
    </source>
</evidence>
<evidence type="ECO:0000256" key="2">
    <source>
        <dbReference type="ARBA" id="ARBA00004586"/>
    </source>
</evidence>
<proteinExistence type="inferred from homology"/>
<comment type="pathway">
    <text evidence="3">Glycerolipid metabolism; triacylglycerol biosynthesis.</text>
</comment>
<dbReference type="Proteomes" id="UP000087171">
    <property type="component" value="Unplaced"/>
</dbReference>
<evidence type="ECO:0000256" key="10">
    <source>
        <dbReference type="ARBA" id="ARBA00048109"/>
    </source>
</evidence>
<keyword evidence="5" id="KW-0808">Transferase</keyword>
<dbReference type="RefSeq" id="XP_004516688.1">
    <property type="nucleotide sequence ID" value="XM_004516631.3"/>
</dbReference>
<dbReference type="GO" id="GO:0005789">
    <property type="term" value="C:endoplasmic reticulum membrane"/>
    <property type="evidence" value="ECO:0007669"/>
    <property type="project" value="UniProtKB-SubCell"/>
</dbReference>
<reference evidence="14" key="1">
    <citation type="submission" date="2025-08" db="UniProtKB">
        <authorList>
            <consortium name="RefSeq"/>
        </authorList>
    </citation>
    <scope>IDENTIFICATION</scope>
    <source>
        <tissue evidence="14">Etiolated seedlings</tissue>
    </source>
</reference>
<dbReference type="PaxDb" id="3827-XP_004516688.1"/>
<comment type="similarity">
    <text evidence="8">In the N-terminal section; belongs to the long-chain O-acyltransferase family.</text>
</comment>
<dbReference type="InterPro" id="IPR045034">
    <property type="entry name" value="O-acyltransferase_WSD1-like"/>
</dbReference>
<organism evidence="13 14">
    <name type="scientific">Cicer arietinum</name>
    <name type="common">Chickpea</name>
    <name type="synonym">Garbanzo</name>
    <dbReference type="NCBI Taxonomy" id="3827"/>
    <lineage>
        <taxon>Eukaryota</taxon>
        <taxon>Viridiplantae</taxon>
        <taxon>Streptophyta</taxon>
        <taxon>Embryophyta</taxon>
        <taxon>Tracheophyta</taxon>
        <taxon>Spermatophyta</taxon>
        <taxon>Magnoliopsida</taxon>
        <taxon>eudicotyledons</taxon>
        <taxon>Gunneridae</taxon>
        <taxon>Pentapetalae</taxon>
        <taxon>rosids</taxon>
        <taxon>fabids</taxon>
        <taxon>Fabales</taxon>
        <taxon>Fabaceae</taxon>
        <taxon>Papilionoideae</taxon>
        <taxon>50 kb inversion clade</taxon>
        <taxon>NPAAA clade</taxon>
        <taxon>Hologalegina</taxon>
        <taxon>IRL clade</taxon>
        <taxon>Cicereae</taxon>
        <taxon>Cicer</taxon>
    </lineage>
</organism>
<feature type="domain" description="O-acyltransferase WSD1-like N-terminal" evidence="11">
    <location>
        <begin position="69"/>
        <end position="258"/>
    </location>
</feature>
<evidence type="ECO:0000313" key="14">
    <source>
        <dbReference type="RefSeq" id="XP_004516688.1"/>
    </source>
</evidence>
<dbReference type="KEGG" id="cam:101513479"/>
<keyword evidence="13" id="KW-1185">Reference proteome</keyword>
<dbReference type="PANTHER" id="PTHR31650:SF34">
    <property type="entry name" value="O-ACYLTRANSFERASE WSD1-LIKE ISOFORM X1"/>
    <property type="match status" value="1"/>
</dbReference>
<evidence type="ECO:0000256" key="7">
    <source>
        <dbReference type="ARBA" id="ARBA00023315"/>
    </source>
</evidence>
<evidence type="ECO:0000256" key="1">
    <source>
        <dbReference type="ARBA" id="ARBA00004162"/>
    </source>
</evidence>
<dbReference type="InterPro" id="IPR004255">
    <property type="entry name" value="O-acyltransferase_WSD1_N"/>
</dbReference>
<evidence type="ECO:0000256" key="6">
    <source>
        <dbReference type="ARBA" id="ARBA00022824"/>
    </source>
</evidence>
<keyword evidence="7" id="KW-0012">Acyltransferase</keyword>
<dbReference type="UniPathway" id="UPA00282"/>
<dbReference type="Pfam" id="PF06974">
    <property type="entry name" value="WS_DGAT_C"/>
    <property type="match status" value="1"/>
</dbReference>
<dbReference type="PANTHER" id="PTHR31650">
    <property type="entry name" value="O-ACYLTRANSFERASE (WSD1-LIKE) FAMILY PROTEIN"/>
    <property type="match status" value="1"/>
</dbReference>
<dbReference type="AlphaFoldDB" id="A0A1S2Z807"/>
<dbReference type="GO" id="GO:0005886">
    <property type="term" value="C:plasma membrane"/>
    <property type="evidence" value="ECO:0007669"/>
    <property type="project" value="UniProtKB-SubCell"/>
</dbReference>
<gene>
    <name evidence="14" type="primary">LOC101513479</name>
</gene>
<evidence type="ECO:0000256" key="8">
    <source>
        <dbReference type="ARBA" id="ARBA00024360"/>
    </source>
</evidence>
<evidence type="ECO:0000313" key="13">
    <source>
        <dbReference type="Proteomes" id="UP000087171"/>
    </source>
</evidence>
<protein>
    <submittedName>
        <fullName evidence="14">O-acyltransferase WSD1-like</fullName>
    </submittedName>
</protein>
<name>A0A1S2Z807_CICAR</name>
<comment type="pathway">
    <text evidence="4">Lipid metabolism.</text>
</comment>
<accession>A0A1S2Z807</accession>
<dbReference type="GeneID" id="101513479"/>
<dbReference type="Pfam" id="PF03007">
    <property type="entry name" value="WS_DGAT_cat"/>
    <property type="match status" value="1"/>
</dbReference>
<dbReference type="GO" id="GO:0004144">
    <property type="term" value="F:diacylglycerol O-acyltransferase activity"/>
    <property type="evidence" value="ECO:0007669"/>
    <property type="project" value="UniProtKB-EC"/>
</dbReference>
<sequence>MEGFEEELEEPVSPTAQYLNSSSLCVYILSVIAFEVPIDDIPALSLLQEKFIPMNTRFSSIMIEDKNGEKKWKKVEVKLEEHVKTPIFPSSKSSLYDEHFDEYMSKLAMERLPEDRPLWEVHLIKYPTKNAAGSAILKLHHALGDGYSLMGALLSCFVRVDNPSLPFTLPSTQTPKSIFNTKDVFKNYIFSIFSNVFNTISDFGWSVLKSSLVKDDFTPIKSNANDTKFLQITVSSISITMDHIKEIKSRLGVSINDVLVGIIFLGIRLYMQEMNKDSSKYKSTALVLMNTRSIKGYKSIKEMVDKNNKNGPWGNQFAFLHTPIPELNDTNIENPLDFILEAHEEINRKKNSLGAPLTGLLLNVMKKLRGPEASARYIYNTIGNSSLTISNLVGPMEQMTVANYRVKSIYHIVTGVPNSIAVSIVSYMGMLRITFALEKDFFDKEKFMSCMEKSLQLIEYSSKRDISIKSKHFSMPTMTTRI</sequence>
<evidence type="ECO:0000256" key="3">
    <source>
        <dbReference type="ARBA" id="ARBA00004771"/>
    </source>
</evidence>
<dbReference type="OrthoDB" id="619536at2759"/>